<evidence type="ECO:0000313" key="1">
    <source>
        <dbReference type="EMBL" id="TGY66015.1"/>
    </source>
</evidence>
<name>A0AC61R838_9FIRM</name>
<dbReference type="Proteomes" id="UP000308836">
    <property type="component" value="Unassembled WGS sequence"/>
</dbReference>
<accession>A0AC61R838</accession>
<proteinExistence type="predicted"/>
<gene>
    <name evidence="1" type="ORF">E5336_05875</name>
</gene>
<reference evidence="1" key="1">
    <citation type="submission" date="2019-04" db="EMBL/GenBank/DDBJ databases">
        <title>Microbes associate with the intestines of laboratory mice.</title>
        <authorList>
            <person name="Navarre W."/>
            <person name="Wong E."/>
            <person name="Huang K."/>
            <person name="Tropini C."/>
            <person name="Ng K."/>
            <person name="Yu B."/>
        </authorList>
    </citation>
    <scope>NUCLEOTIDE SEQUENCE</scope>
    <source>
        <strain evidence="1">NM09_H32</strain>
    </source>
</reference>
<organism evidence="1 2">
    <name type="scientific">Dubosiella muris</name>
    <dbReference type="NCBI Taxonomy" id="3038133"/>
    <lineage>
        <taxon>Bacteria</taxon>
        <taxon>Bacillati</taxon>
        <taxon>Bacillota</taxon>
        <taxon>Erysipelotrichia</taxon>
        <taxon>Erysipelotrichales</taxon>
        <taxon>Erysipelotrichaceae</taxon>
        <taxon>Dubosiella</taxon>
    </lineage>
</organism>
<comment type="caution">
    <text evidence="1">The sequence shown here is derived from an EMBL/GenBank/DDBJ whole genome shotgun (WGS) entry which is preliminary data.</text>
</comment>
<dbReference type="EMBL" id="SRYG01000010">
    <property type="protein sequence ID" value="TGY66015.1"/>
    <property type="molecule type" value="Genomic_DNA"/>
</dbReference>
<keyword evidence="2" id="KW-1185">Reference proteome</keyword>
<evidence type="ECO:0000313" key="2">
    <source>
        <dbReference type="Proteomes" id="UP000308836"/>
    </source>
</evidence>
<protein>
    <submittedName>
        <fullName evidence="1">M20 family peptidase</fullName>
    </submittedName>
</protein>
<sequence length="385" mass="42184">MKTSIKSQIETQCDQGLSEFEAISEFVFAHPEPGGKEEVCARYLSDRLEQNGFKVWRAYQGMPTAFRAEWGSGPVTIAFLAEYDALPGYGPGHDEWAHACGHNWISATALGSAITLSRVFSSRDIRLVVFGTPAEETLGGKCELVQNGAFDDVDFVLQAHLGGHTMVRPKTQAMDSIEFSFFGRAAHAAMSPEQGINALEAVLLLFQGINARRPYWKKSASVAGIITDGGQACNIVPDYAACRFYVRDATRQEVETLTSTLQAIGQGAQAMTGARMETRFFENSFDELRNDETLCSVVEANLRRLGIERFYEPEYPGGSSDIGNVSHVVPTMYFELETGMVPPVYAHESGFLEAVHGPLARSSLRQAVLAMTWSVADILEAGNKE</sequence>